<sequence>MMPVPESRRGSTDPTRESPYDSFAEGYTAENETSLLNAFYERPAMLELAGNVTGRRILDAG</sequence>
<feature type="compositionally biased region" description="Basic and acidic residues" evidence="1">
    <location>
        <begin position="1"/>
        <end position="19"/>
    </location>
</feature>
<protein>
    <recommendedName>
        <fullName evidence="4">SAM-dependent methyltransferase</fullName>
    </recommendedName>
</protein>
<evidence type="ECO:0000313" key="3">
    <source>
        <dbReference type="Proteomes" id="UP001558474"/>
    </source>
</evidence>
<evidence type="ECO:0000256" key="1">
    <source>
        <dbReference type="SAM" id="MobiDB-lite"/>
    </source>
</evidence>
<reference evidence="2 3" key="1">
    <citation type="submission" date="2024-04" db="EMBL/GenBank/DDBJ databases">
        <title>Genomic Markers of Mycobacteria.</title>
        <authorList>
            <person name="Soliman M.S."/>
            <person name="Elkholy A."/>
            <person name="Soliman N.S."/>
            <person name="Abbas A."/>
            <person name="Khayrat S."/>
            <person name="Shawky S."/>
        </authorList>
    </citation>
    <scope>NUCLEOTIDE SEQUENCE [LARGE SCALE GENOMIC DNA]</scope>
    <source>
        <strain evidence="2 3">Egy-CU-AM5</strain>
    </source>
</reference>
<keyword evidence="3" id="KW-1185">Reference proteome</keyword>
<dbReference type="Proteomes" id="UP001558474">
    <property type="component" value="Unassembled WGS sequence"/>
</dbReference>
<evidence type="ECO:0000313" key="2">
    <source>
        <dbReference type="EMBL" id="MEX3739010.1"/>
    </source>
</evidence>
<organism evidence="2 3">
    <name type="scientific">Mycolicibacterium porcinum</name>
    <dbReference type="NCBI Taxonomy" id="39693"/>
    <lineage>
        <taxon>Bacteria</taxon>
        <taxon>Bacillati</taxon>
        <taxon>Actinomycetota</taxon>
        <taxon>Actinomycetes</taxon>
        <taxon>Mycobacteriales</taxon>
        <taxon>Mycobacteriaceae</taxon>
        <taxon>Mycolicibacterium</taxon>
    </lineage>
</organism>
<evidence type="ECO:0008006" key="4">
    <source>
        <dbReference type="Google" id="ProtNLM"/>
    </source>
</evidence>
<dbReference type="RefSeq" id="WP_368573057.1">
    <property type="nucleotide sequence ID" value="NZ_JBDLOU010000021.1"/>
</dbReference>
<proteinExistence type="predicted"/>
<comment type="caution">
    <text evidence="2">The sequence shown here is derived from an EMBL/GenBank/DDBJ whole genome shotgun (WGS) entry which is preliminary data.</text>
</comment>
<accession>A0ABV3VFI5</accession>
<gene>
    <name evidence="2" type="ORF">ABFW12_12290</name>
</gene>
<name>A0ABV3VFI5_9MYCO</name>
<dbReference type="EMBL" id="JBDLOU010000021">
    <property type="protein sequence ID" value="MEX3739010.1"/>
    <property type="molecule type" value="Genomic_DNA"/>
</dbReference>
<feature type="region of interest" description="Disordered" evidence="1">
    <location>
        <begin position="1"/>
        <end position="26"/>
    </location>
</feature>